<dbReference type="GO" id="GO:0046872">
    <property type="term" value="F:metal ion binding"/>
    <property type="evidence" value="ECO:0007669"/>
    <property type="project" value="UniProtKB-KW"/>
</dbReference>
<reference evidence="11 12" key="1">
    <citation type="submission" date="2014-07" db="EMBL/GenBank/DDBJ databases">
        <title>Methanogenic archaea and the global carbon cycle.</title>
        <authorList>
            <person name="Henriksen J.R."/>
            <person name="Luke J."/>
            <person name="Reinhart S."/>
            <person name="Benedict M.N."/>
            <person name="Youngblut N.D."/>
            <person name="Metcalf M.E."/>
            <person name="Whitaker R.J."/>
            <person name="Metcalf W.W."/>
        </authorList>
    </citation>
    <scope>NUCLEOTIDE SEQUENCE [LARGE SCALE GENOMIC DNA]</scope>
    <source>
        <strain evidence="11 12">T4/M</strain>
    </source>
</reference>
<protein>
    <submittedName>
        <fullName evidence="11">A/G-specific adenine glycosylase</fullName>
        <ecNumber evidence="11">3.2.2.-</ecNumber>
    </submittedName>
</protein>
<dbReference type="GO" id="GO:0032357">
    <property type="term" value="F:oxidized purine DNA binding"/>
    <property type="evidence" value="ECO:0007669"/>
    <property type="project" value="TreeGrafter"/>
</dbReference>
<dbReference type="GO" id="GO:0006298">
    <property type="term" value="P:mismatch repair"/>
    <property type="evidence" value="ECO:0007669"/>
    <property type="project" value="TreeGrafter"/>
</dbReference>
<evidence type="ECO:0000256" key="6">
    <source>
        <dbReference type="ARBA" id="ARBA00023004"/>
    </source>
</evidence>
<proteinExistence type="inferred from homology"/>
<dbReference type="InterPro" id="IPR003265">
    <property type="entry name" value="HhH-GPD_domain"/>
</dbReference>
<keyword evidence="7" id="KW-0411">Iron-sulfur</keyword>
<dbReference type="CDD" id="cd00056">
    <property type="entry name" value="ENDO3c"/>
    <property type="match status" value="1"/>
</dbReference>
<dbReference type="EMBL" id="CP009506">
    <property type="protein sequence ID" value="AKB27960.1"/>
    <property type="molecule type" value="Genomic_DNA"/>
</dbReference>
<evidence type="ECO:0000256" key="4">
    <source>
        <dbReference type="ARBA" id="ARBA00022763"/>
    </source>
</evidence>
<dbReference type="Gene3D" id="1.10.340.30">
    <property type="entry name" value="Hypothetical protein, domain 2"/>
    <property type="match status" value="1"/>
</dbReference>
<evidence type="ECO:0000256" key="1">
    <source>
        <dbReference type="ARBA" id="ARBA00001966"/>
    </source>
</evidence>
<dbReference type="InterPro" id="IPR044298">
    <property type="entry name" value="MIG/MutY"/>
</dbReference>
<dbReference type="InterPro" id="IPR011257">
    <property type="entry name" value="DNA_glycosylase"/>
</dbReference>
<evidence type="ECO:0000259" key="10">
    <source>
        <dbReference type="SMART" id="SM00478"/>
    </source>
</evidence>
<dbReference type="PANTHER" id="PTHR42944">
    <property type="entry name" value="ADENINE DNA GLYCOSYLASE"/>
    <property type="match status" value="1"/>
</dbReference>
<evidence type="ECO:0000256" key="2">
    <source>
        <dbReference type="ARBA" id="ARBA00008343"/>
    </source>
</evidence>
<dbReference type="GO" id="GO:0035485">
    <property type="term" value="F:adenine/guanine mispair binding"/>
    <property type="evidence" value="ECO:0007669"/>
    <property type="project" value="TreeGrafter"/>
</dbReference>
<evidence type="ECO:0000256" key="8">
    <source>
        <dbReference type="ARBA" id="ARBA00023204"/>
    </source>
</evidence>
<dbReference type="Proteomes" id="UP000033111">
    <property type="component" value="Chromosome"/>
</dbReference>
<keyword evidence="6" id="KW-0408">Iron</keyword>
<dbReference type="HOGENOM" id="CLU_012862_2_1_2"/>
<keyword evidence="8" id="KW-0234">DNA repair</keyword>
<dbReference type="GeneID" id="24860045"/>
<dbReference type="PANTHER" id="PTHR42944:SF1">
    <property type="entry name" value="ADENINE DNA GLYCOSYLASE"/>
    <property type="match status" value="1"/>
</dbReference>
<keyword evidence="9 11" id="KW-0326">Glycosidase</keyword>
<dbReference type="InterPro" id="IPR023170">
    <property type="entry name" value="HhH_base_excis_C"/>
</dbReference>
<keyword evidence="12" id="KW-1185">Reference proteome</keyword>
<dbReference type="RefSeq" id="WP_048171002.1">
    <property type="nucleotide sequence ID" value="NZ_CP009506.1"/>
</dbReference>
<accession>A0A0E3P3A5</accession>
<dbReference type="SUPFAM" id="SSF48150">
    <property type="entry name" value="DNA-glycosylase"/>
    <property type="match status" value="1"/>
</dbReference>
<keyword evidence="4" id="KW-0227">DNA damage</keyword>
<dbReference type="PATRIC" id="fig|1434120.4.peg.1584"/>
<evidence type="ECO:0000313" key="12">
    <source>
        <dbReference type="Proteomes" id="UP000033111"/>
    </source>
</evidence>
<dbReference type="GO" id="GO:0034039">
    <property type="term" value="F:8-oxo-7,8-dihydroguanine DNA N-glycosylase activity"/>
    <property type="evidence" value="ECO:0007669"/>
    <property type="project" value="TreeGrafter"/>
</dbReference>
<keyword evidence="5 11" id="KW-0378">Hydrolase</keyword>
<evidence type="ECO:0000256" key="9">
    <source>
        <dbReference type="ARBA" id="ARBA00023295"/>
    </source>
</evidence>
<dbReference type="Gene3D" id="1.10.1670.10">
    <property type="entry name" value="Helix-hairpin-Helix base-excision DNA repair enzymes (C-terminal)"/>
    <property type="match status" value="1"/>
</dbReference>
<evidence type="ECO:0000256" key="5">
    <source>
        <dbReference type="ARBA" id="ARBA00022801"/>
    </source>
</evidence>
<comment type="similarity">
    <text evidence="2">Belongs to the Nth/MutY family.</text>
</comment>
<keyword evidence="3" id="KW-0479">Metal-binding</keyword>
<dbReference type="GO" id="GO:0000701">
    <property type="term" value="F:purine-specific mismatch base pair DNA N-glycosylase activity"/>
    <property type="evidence" value="ECO:0007669"/>
    <property type="project" value="TreeGrafter"/>
</dbReference>
<dbReference type="GO" id="GO:0006284">
    <property type="term" value="P:base-excision repair"/>
    <property type="evidence" value="ECO:0007669"/>
    <property type="project" value="InterPro"/>
</dbReference>
<dbReference type="EC" id="3.2.2.-" evidence="11"/>
<feature type="domain" description="HhH-GPD" evidence="10">
    <location>
        <begin position="49"/>
        <end position="199"/>
    </location>
</feature>
<evidence type="ECO:0000256" key="3">
    <source>
        <dbReference type="ARBA" id="ARBA00022723"/>
    </source>
</evidence>
<dbReference type="Pfam" id="PF00730">
    <property type="entry name" value="HhH-GPD"/>
    <property type="match status" value="1"/>
</dbReference>
<evidence type="ECO:0000256" key="7">
    <source>
        <dbReference type="ARBA" id="ARBA00023014"/>
    </source>
</evidence>
<organism evidence="11 12">
    <name type="scientific">Methanosarcina siciliae T4/M</name>
    <dbReference type="NCBI Taxonomy" id="1434120"/>
    <lineage>
        <taxon>Archaea</taxon>
        <taxon>Methanobacteriati</taxon>
        <taxon>Methanobacteriota</taxon>
        <taxon>Stenosarchaea group</taxon>
        <taxon>Methanomicrobia</taxon>
        <taxon>Methanosarcinales</taxon>
        <taxon>Methanosarcinaceae</taxon>
        <taxon>Methanosarcina</taxon>
    </lineage>
</organism>
<dbReference type="GO" id="GO:0051536">
    <property type="term" value="F:iron-sulfur cluster binding"/>
    <property type="evidence" value="ECO:0007669"/>
    <property type="project" value="UniProtKB-KW"/>
</dbReference>
<dbReference type="KEGG" id="msw:MSSIT_1241"/>
<dbReference type="OrthoDB" id="206280at2157"/>
<gene>
    <name evidence="11" type="ORF">MSSIT_1241</name>
</gene>
<comment type="cofactor">
    <cofactor evidence="1">
        <name>[4Fe-4S] cluster</name>
        <dbReference type="ChEBI" id="CHEBI:49883"/>
    </cofactor>
</comment>
<dbReference type="AlphaFoldDB" id="A0A0E3P3A5"/>
<dbReference type="SMART" id="SM00478">
    <property type="entry name" value="ENDO3c"/>
    <property type="match status" value="1"/>
</dbReference>
<evidence type="ECO:0000313" key="11">
    <source>
        <dbReference type="EMBL" id="AKB27960.1"/>
    </source>
</evidence>
<sequence length="224" mass="25963">MNTITRDKEYFSKIKIIRTELLIWGEENLRKFPWRETSDPYKITVAEVMLHRTKADQVKDVYEQFIFKYPDFESIVKAGREAVRADLKSLGLFWRADLLYDMAVEVIEKYGGKLPLDRKKLMAMPGVGNYISAAILCFGYNLPEPVLDTNTVRVLGRIFGLKITDSSRRSKLFYGIMYDLVNFWDPRTVSFALIDFANAICIPGEKPRCEICSLRDICIYNSEL</sequence>
<name>A0A0E3P3A5_9EURY</name>